<dbReference type="Proteomes" id="UP001162891">
    <property type="component" value="Chromosome"/>
</dbReference>
<dbReference type="InterPro" id="IPR017437">
    <property type="entry name" value="ATP-NAD_kinase_PpnK-typ_C"/>
</dbReference>
<dbReference type="RefSeq" id="WP_248361177.1">
    <property type="nucleotide sequence ID" value="NZ_AP025591.1"/>
</dbReference>
<dbReference type="PANTHER" id="PTHR13158">
    <property type="match status" value="1"/>
</dbReference>
<dbReference type="InterPro" id="IPR016064">
    <property type="entry name" value="NAD/diacylglycerol_kinase_sf"/>
</dbReference>
<gene>
    <name evidence="1" type="ORF">AMOR_22900</name>
</gene>
<evidence type="ECO:0000313" key="2">
    <source>
        <dbReference type="Proteomes" id="UP001162891"/>
    </source>
</evidence>
<keyword evidence="2" id="KW-1185">Reference proteome</keyword>
<dbReference type="EMBL" id="AP025591">
    <property type="protein sequence ID" value="BDG03294.1"/>
    <property type="molecule type" value="Genomic_DNA"/>
</dbReference>
<organism evidence="1 2">
    <name type="scientific">Anaeromyxobacter oryzae</name>
    <dbReference type="NCBI Taxonomy" id="2918170"/>
    <lineage>
        <taxon>Bacteria</taxon>
        <taxon>Pseudomonadati</taxon>
        <taxon>Myxococcota</taxon>
        <taxon>Myxococcia</taxon>
        <taxon>Myxococcales</taxon>
        <taxon>Cystobacterineae</taxon>
        <taxon>Anaeromyxobacteraceae</taxon>
        <taxon>Anaeromyxobacter</taxon>
    </lineage>
</organism>
<evidence type="ECO:0000313" key="1">
    <source>
        <dbReference type="EMBL" id="BDG03294.1"/>
    </source>
</evidence>
<dbReference type="InterPro" id="IPR017438">
    <property type="entry name" value="ATP-NAD_kinase_N"/>
</dbReference>
<dbReference type="PANTHER" id="PTHR13158:SF5">
    <property type="entry name" value="NAD KINASE 2, MITOCHONDRIAL"/>
    <property type="match status" value="1"/>
</dbReference>
<dbReference type="SUPFAM" id="SSF111331">
    <property type="entry name" value="NAD kinase/diacylglycerol kinase-like"/>
    <property type="match status" value="1"/>
</dbReference>
<reference evidence="2" key="1">
    <citation type="journal article" date="2022" name="Int. J. Syst. Evol. Microbiol.">
        <title>Anaeromyxobacter oryzae sp. nov., Anaeromyxobacter diazotrophicus sp. nov. and Anaeromyxobacter paludicola sp. nov., isolated from paddy soils.</title>
        <authorList>
            <person name="Itoh H."/>
            <person name="Xu Z."/>
            <person name="Mise K."/>
            <person name="Masuda Y."/>
            <person name="Ushijima N."/>
            <person name="Hayakawa C."/>
            <person name="Shiratori Y."/>
            <person name="Senoo K."/>
        </authorList>
    </citation>
    <scope>NUCLEOTIDE SEQUENCE [LARGE SCALE GENOMIC DNA]</scope>
    <source>
        <strain evidence="2">Red232</strain>
    </source>
</reference>
<dbReference type="Gene3D" id="3.40.50.10330">
    <property type="entry name" value="Probable inorganic polyphosphate/atp-NAD kinase, domain 1"/>
    <property type="match status" value="1"/>
</dbReference>
<dbReference type="Gene3D" id="2.60.200.30">
    <property type="entry name" value="Probable inorganic polyphosphate/atp-NAD kinase, domain 2"/>
    <property type="match status" value="1"/>
</dbReference>
<name>A0ABN6MQN4_9BACT</name>
<protein>
    <submittedName>
        <fullName evidence="1">Uncharacterized protein</fullName>
    </submittedName>
</protein>
<sequence length="300" mass="32424">MASPVPRVVVVTRASELEALLARHGTREQARFFLERRGDSIAGVEERHRRREEALRAVSQAIPTPWRRVRIDRGDLATFVFEPGDLVVAVGPDGLVANAAKYLSGQPVVGVNADPERYDGILAPHRPGGLRALLPAVAAGRAPVEERTLAEARLDDGQRLLGVNEVFAGHRSHQSARYRIRLGEVEEQQSSSGVIVTTGTGATGWARSINGERRRPLALPAPEEPRLAFFVREPFPSVATRTSIDGALLAPGAGLELVSEMNEGGVVFADGIEDDRLDFGYGARLVVAPAPERLHLVRPA</sequence>
<accession>A0ABN6MQN4</accession>
<proteinExistence type="predicted"/>